<dbReference type="EMBL" id="AF451898">
    <property type="protein sequence ID" value="AAN04442.1"/>
    <property type="molecule type" value="Genomic_DNA"/>
</dbReference>
<accession>Q8JKG3</accession>
<dbReference type="Proteomes" id="UP000232784">
    <property type="component" value="Segment"/>
</dbReference>
<sequence>MHDCFVNHGIFLNGHVFNIRWLEYINLQLQISSSFCVLQPSEQHWSSNYHQRSSIILVAPTMCPPSLYQLAILRVIKSAKLSSAKSLEQLPKPVVEDIKAVQTLPKGWRYATMMHNFCDSRDYIGSGFILVPSEYDQREMDRLVDYVGCPCIESGLASIRSGECMFAELRKAEVFHYLLHKLYQIGMNVRSNIRCLYTFDECTQLEYMYSVPRRTYFDLMDRWETPLKSSLVDYKVPEYVILGKLAFRFSGQLYTEMKPRHFVRNRLVKQPELVSYLEKCRKRHIKEHQEGTIKRIKVHHSVEVETYYGVGLNFDV</sequence>
<keyword evidence="2" id="KW-1185">Reference proteome</keyword>
<proteinExistence type="predicted"/>
<gene>
    <name evidence="1" type="primary">orf150</name>
</gene>
<name>Q8JKG3_9VIRU</name>
<organism evidence="1 2">
    <name type="scientific">Heliothis zea nudivirus 1</name>
    <dbReference type="NCBI Taxonomy" id="3116536"/>
    <lineage>
        <taxon>Viruses</taxon>
        <taxon>Viruses incertae sedis</taxon>
        <taxon>Naldaviricetes</taxon>
        <taxon>Lefavirales</taxon>
        <taxon>Nudiviridae</taxon>
        <taxon>Betanudivirus</taxon>
        <taxon>Betanudivirus hezeae</taxon>
    </lineage>
</organism>
<evidence type="ECO:0000313" key="1">
    <source>
        <dbReference type="EMBL" id="AAN04442.1"/>
    </source>
</evidence>
<reference evidence="1 2" key="1">
    <citation type="journal article" date="2002" name="J. Virol.">
        <title>Analysis of the complete genome sequence of the Hz-1 virus suggests that it is related to members of the Baculoviridae.</title>
        <authorList>
            <person name="Cheng C.H."/>
            <person name="Liu S.M."/>
            <person name="Chow T.Y."/>
            <person name="Hsiao Y.Y."/>
            <person name="Wang D.P."/>
            <person name="Huang J.J."/>
            <person name="Chen H.H."/>
        </authorList>
    </citation>
    <scope>NUCLEOTIDE SEQUENCE [LARGE SCALE GENOMIC DNA]</scope>
</reference>
<protein>
    <submittedName>
        <fullName evidence="1">Orf150</fullName>
    </submittedName>
</protein>
<evidence type="ECO:0000313" key="2">
    <source>
        <dbReference type="Proteomes" id="UP000232784"/>
    </source>
</evidence>
<dbReference type="KEGG" id="vg:955072"/>